<evidence type="ECO:0000259" key="2">
    <source>
        <dbReference type="PROSITE" id="PS51043"/>
    </source>
</evidence>
<name>A0A1D8N6N1_YARLL</name>
<dbReference type="SMART" id="SM01127">
    <property type="entry name" value="DDHD"/>
    <property type="match status" value="1"/>
</dbReference>
<evidence type="ECO:0000313" key="4">
    <source>
        <dbReference type="Proteomes" id="UP000182444"/>
    </source>
</evidence>
<dbReference type="InterPro" id="IPR055555">
    <property type="entry name" value="PA-PLA1_DUF7131"/>
</dbReference>
<dbReference type="VEuPathDB" id="FungiDB:YALI0_B06094g"/>
<dbReference type="PROSITE" id="PS51043">
    <property type="entry name" value="DDHD"/>
    <property type="match status" value="1"/>
</dbReference>
<dbReference type="AlphaFoldDB" id="A0A1D8N6N1"/>
<feature type="compositionally biased region" description="Basic and acidic residues" evidence="1">
    <location>
        <begin position="324"/>
        <end position="346"/>
    </location>
</feature>
<dbReference type="VEuPathDB" id="FungiDB:YALI1_B08156g"/>
<dbReference type="SUPFAM" id="SSF53474">
    <property type="entry name" value="alpha/beta-Hydrolases"/>
    <property type="match status" value="1"/>
</dbReference>
<reference evidence="3 4" key="1">
    <citation type="journal article" date="2016" name="PLoS ONE">
        <title>Sequence Assembly of Yarrowia lipolytica Strain W29/CLIB89 Shows Transposable Element Diversity.</title>
        <authorList>
            <person name="Magnan C."/>
            <person name="Yu J."/>
            <person name="Chang I."/>
            <person name="Jahn E."/>
            <person name="Kanomata Y."/>
            <person name="Wu J."/>
            <person name="Zeller M."/>
            <person name="Oakes M."/>
            <person name="Baldi P."/>
            <person name="Sandmeyer S."/>
        </authorList>
    </citation>
    <scope>NUCLEOTIDE SEQUENCE [LARGE SCALE GENOMIC DNA]</scope>
    <source>
        <strain evidence="4">CLIB89(W29)</strain>
    </source>
</reference>
<protein>
    <recommendedName>
        <fullName evidence="2">DDHD domain-containing protein</fullName>
    </recommendedName>
</protein>
<dbReference type="RefSeq" id="XP_500555.2">
    <property type="nucleotide sequence ID" value="XM_500555.2"/>
</dbReference>
<gene>
    <name evidence="3" type="ORF">YALI1_B08156g</name>
</gene>
<sequence length="833" mass="94213">MRLVQRFNNCSGGLSPSRVVVLASATVTTCPTGSTVLARRVSLPTRSYANRHTFSTRSILSQDKITTSSSAAKTANEILSSLQPPPVRPHWFFATDVSLREPDFLLGDEALEDKLTGKKEELKRPKKFMPFSDQDNALLEKRYQEVQNKVTSDAIVPVREDYLFEVNINTMELSPVYWEGPIFEVRRSEWLLKDGSNAIPCSKQLNDQLENGYNSKKPWMEMKEKSISIKNSMEEVSAGTSTNWVLKGERYQGKLCVYSTDCYTAWIMSNDVYGMLTAAFLQKIASGNILGASKLIRGYDHVKKKEDSDEKKNNNKNNVKKKNKDIGKFDDKPDTRKEPLTPDIHHFSSAQSKLSNRYGSQASEQQQMEQDYEDNKENAGSHASKDEDKAPQYDHLVLCVHGIGQKLGRRIKSVNFVHDVNVLRKTMKSVFNEGKQFQKYRDVKIDPEKEKEEREWTHPKVQVLPVLWRSQVTFSLTKADILQHQGDPNSQVCLQDITVDGISSVRNIAGDVILDVLLYYQPFYRRQINQAVITECNRIVELFRKHNPKFRGKVSLIGHSLGSVISFDVLSNDLACPGLENKSTDGLEFPVQNYFMMGSPLGLFKILEGSSIRHFDAENHKNNLIADETKFQPTSNYLSPNVKYLYNIFHPSDPISYRIEPLVDKLAAFLRPASVPFTKSGFSTESISNLGRQVAEGAQQMWNTIYTSGESITQKLLNAASFLEQQKEEERKEGAGEEKVQPSHEGAEFPSTSSISKRKLTPEERQRVITKLGALSATGRIDYALQESVLDLGFISAIASHISYLEDEDVAAFVLQRLLEEQKDLENKRKAES</sequence>
<feature type="region of interest" description="Disordered" evidence="1">
    <location>
        <begin position="727"/>
        <end position="762"/>
    </location>
</feature>
<evidence type="ECO:0000256" key="1">
    <source>
        <dbReference type="SAM" id="MobiDB-lite"/>
    </source>
</evidence>
<dbReference type="eggNOG" id="KOG2308">
    <property type="taxonomic scope" value="Eukaryota"/>
</dbReference>
<dbReference type="InterPro" id="IPR029058">
    <property type="entry name" value="AB_hydrolase_fold"/>
</dbReference>
<feature type="compositionally biased region" description="Basic and acidic residues" evidence="1">
    <location>
        <begin position="373"/>
        <end position="389"/>
    </location>
</feature>
<dbReference type="GO" id="GO:0004620">
    <property type="term" value="F:phospholipase activity"/>
    <property type="evidence" value="ECO:0007669"/>
    <property type="project" value="TreeGrafter"/>
</dbReference>
<accession>A0A1D8N6N1</accession>
<feature type="domain" description="DDHD" evidence="2">
    <location>
        <begin position="587"/>
        <end position="820"/>
    </location>
</feature>
<dbReference type="Pfam" id="PF02862">
    <property type="entry name" value="DDHD"/>
    <property type="match status" value="1"/>
</dbReference>
<dbReference type="InterPro" id="IPR058055">
    <property type="entry name" value="PA-PLA1"/>
</dbReference>
<feature type="compositionally biased region" description="Basic and acidic residues" evidence="1">
    <location>
        <begin position="727"/>
        <end position="747"/>
    </location>
</feature>
<dbReference type="GeneID" id="2907604"/>
<dbReference type="InterPro" id="IPR004177">
    <property type="entry name" value="DDHD_dom"/>
</dbReference>
<dbReference type="EMBL" id="CP017554">
    <property type="protein sequence ID" value="AOW01297.1"/>
    <property type="molecule type" value="Genomic_DNA"/>
</dbReference>
<dbReference type="Pfam" id="PF23465">
    <property type="entry name" value="DUF7131"/>
    <property type="match status" value="1"/>
</dbReference>
<feature type="compositionally biased region" description="Basic and acidic residues" evidence="1">
    <location>
        <begin position="302"/>
        <end position="313"/>
    </location>
</feature>
<dbReference type="KEGG" id="yli:2907604"/>
<dbReference type="GO" id="GO:0005737">
    <property type="term" value="C:cytoplasm"/>
    <property type="evidence" value="ECO:0007669"/>
    <property type="project" value="TreeGrafter"/>
</dbReference>
<dbReference type="PANTHER" id="PTHR23509:SF10">
    <property type="entry name" value="LD21067P"/>
    <property type="match status" value="1"/>
</dbReference>
<feature type="region of interest" description="Disordered" evidence="1">
    <location>
        <begin position="302"/>
        <end position="389"/>
    </location>
</feature>
<feature type="compositionally biased region" description="Polar residues" evidence="1">
    <location>
        <begin position="348"/>
        <end position="369"/>
    </location>
</feature>
<evidence type="ECO:0000313" key="3">
    <source>
        <dbReference type="EMBL" id="AOW01297.1"/>
    </source>
</evidence>
<organism evidence="3 4">
    <name type="scientific">Yarrowia lipolytica</name>
    <name type="common">Candida lipolytica</name>
    <dbReference type="NCBI Taxonomy" id="4952"/>
    <lineage>
        <taxon>Eukaryota</taxon>
        <taxon>Fungi</taxon>
        <taxon>Dikarya</taxon>
        <taxon>Ascomycota</taxon>
        <taxon>Saccharomycotina</taxon>
        <taxon>Dipodascomycetes</taxon>
        <taxon>Dipodascales</taxon>
        <taxon>Dipodascales incertae sedis</taxon>
        <taxon>Yarrowia</taxon>
    </lineage>
</organism>
<proteinExistence type="predicted"/>
<dbReference type="Pfam" id="PF23463">
    <property type="entry name" value="WWE_2"/>
    <property type="match status" value="1"/>
</dbReference>
<dbReference type="GO" id="GO:0046872">
    <property type="term" value="F:metal ion binding"/>
    <property type="evidence" value="ECO:0007669"/>
    <property type="project" value="InterPro"/>
</dbReference>
<dbReference type="Proteomes" id="UP000182444">
    <property type="component" value="Chromosome 1B"/>
</dbReference>
<dbReference type="PANTHER" id="PTHR23509">
    <property type="entry name" value="PA-PL1 PHOSPHOLIPASE FAMILY"/>
    <property type="match status" value="1"/>
</dbReference>
<dbReference type="InterPro" id="IPR057826">
    <property type="entry name" value="WWE_C20G8.02"/>
</dbReference>